<organism evidence="2 3">
    <name type="scientific">Hydatigena taeniaeformis</name>
    <name type="common">Feline tapeworm</name>
    <name type="synonym">Taenia taeniaeformis</name>
    <dbReference type="NCBI Taxonomy" id="6205"/>
    <lineage>
        <taxon>Eukaryota</taxon>
        <taxon>Metazoa</taxon>
        <taxon>Spiralia</taxon>
        <taxon>Lophotrochozoa</taxon>
        <taxon>Platyhelminthes</taxon>
        <taxon>Cestoda</taxon>
        <taxon>Eucestoda</taxon>
        <taxon>Cyclophyllidea</taxon>
        <taxon>Taeniidae</taxon>
        <taxon>Hydatigera</taxon>
    </lineage>
</organism>
<sequence length="168" mass="18670">MLKQRQFSGMRASDPSREGGCAEKRDTLSVSGLVFLLNTRLLRGNRWPWDVRFTGKCRLLLLYTPCTNVNAMLPLQTFYPLPPLTPNELGLLVASHLSRNPHMLLPVLLSLFNSHRRPTSDTTLPNIETEARDTSDEACNSITNGSNVNASTITRTMENGDVTDHSAC</sequence>
<accession>A0A3P7FG28</accession>
<name>A0A3P7FG28_HYDTA</name>
<reference evidence="2 3" key="1">
    <citation type="submission" date="2018-11" db="EMBL/GenBank/DDBJ databases">
        <authorList>
            <consortium name="Pathogen Informatics"/>
        </authorList>
    </citation>
    <scope>NUCLEOTIDE SEQUENCE [LARGE SCALE GENOMIC DNA]</scope>
</reference>
<proteinExistence type="predicted"/>
<dbReference type="EMBL" id="UYWX01009415">
    <property type="protein sequence ID" value="VDM27834.1"/>
    <property type="molecule type" value="Genomic_DNA"/>
</dbReference>
<dbReference type="Proteomes" id="UP000274429">
    <property type="component" value="Unassembled WGS sequence"/>
</dbReference>
<feature type="region of interest" description="Disordered" evidence="1">
    <location>
        <begin position="1"/>
        <end position="23"/>
    </location>
</feature>
<dbReference type="AlphaFoldDB" id="A0A3P7FG28"/>
<gene>
    <name evidence="2" type="ORF">TTAC_LOCUS5866</name>
</gene>
<keyword evidence="3" id="KW-1185">Reference proteome</keyword>
<evidence type="ECO:0000256" key="1">
    <source>
        <dbReference type="SAM" id="MobiDB-lite"/>
    </source>
</evidence>
<evidence type="ECO:0000313" key="2">
    <source>
        <dbReference type="EMBL" id="VDM27834.1"/>
    </source>
</evidence>
<evidence type="ECO:0000313" key="3">
    <source>
        <dbReference type="Proteomes" id="UP000274429"/>
    </source>
</evidence>
<feature type="region of interest" description="Disordered" evidence="1">
    <location>
        <begin position="118"/>
        <end position="145"/>
    </location>
</feature>
<feature type="compositionally biased region" description="Basic and acidic residues" evidence="1">
    <location>
        <begin position="14"/>
        <end position="23"/>
    </location>
</feature>
<protein>
    <submittedName>
        <fullName evidence="2">Uncharacterized protein</fullName>
    </submittedName>
</protein>